<evidence type="ECO:0000313" key="2">
    <source>
        <dbReference type="EMBL" id="KAI3891104.1"/>
    </source>
</evidence>
<protein>
    <recommendedName>
        <fullName evidence="1">PROCT domain-containing protein</fullName>
    </recommendedName>
</protein>
<accession>A0AAD4SCC4</accession>
<sequence>MLIRRTLRRRDTPIIIPKKILKFIRVADLRTQIAGYLYGHFTLPWALPEHDFLNDLDPLGWMLSRMSQQDLTGHDRKLESNKLNPHGYLPTFYEKVQMLLSDRFLVFYMVPDKGHGVATSREWSILLISSME</sequence>
<comment type="caution">
    <text evidence="2">The sequence shown here is derived from an EMBL/GenBank/DDBJ whole genome shotgun (WGS) entry which is preliminary data.</text>
</comment>
<organism evidence="2 3">
    <name type="scientific">Papaver atlanticum</name>
    <dbReference type="NCBI Taxonomy" id="357466"/>
    <lineage>
        <taxon>Eukaryota</taxon>
        <taxon>Viridiplantae</taxon>
        <taxon>Streptophyta</taxon>
        <taxon>Embryophyta</taxon>
        <taxon>Tracheophyta</taxon>
        <taxon>Spermatophyta</taxon>
        <taxon>Magnoliopsida</taxon>
        <taxon>Ranunculales</taxon>
        <taxon>Papaveraceae</taxon>
        <taxon>Papaveroideae</taxon>
        <taxon>Papaver</taxon>
    </lineage>
</organism>
<proteinExistence type="predicted"/>
<keyword evidence="3" id="KW-1185">Reference proteome</keyword>
<dbReference type="Gene3D" id="3.40.140.10">
    <property type="entry name" value="Cytidine Deaminase, domain 2"/>
    <property type="match status" value="2"/>
</dbReference>
<dbReference type="Proteomes" id="UP001202328">
    <property type="component" value="Unassembled WGS sequence"/>
</dbReference>
<dbReference type="AlphaFoldDB" id="A0AAD4SCC4"/>
<dbReference type="EMBL" id="JAJJMB010012081">
    <property type="protein sequence ID" value="KAI3891104.1"/>
    <property type="molecule type" value="Genomic_DNA"/>
</dbReference>
<dbReference type="InterPro" id="IPR012984">
    <property type="entry name" value="PROCT"/>
</dbReference>
<name>A0AAD4SCC4_9MAGN</name>
<reference evidence="2" key="1">
    <citation type="submission" date="2022-04" db="EMBL/GenBank/DDBJ databases">
        <title>A functionally conserved STORR gene fusion in Papaver species that diverged 16.8 million years ago.</title>
        <authorList>
            <person name="Catania T."/>
        </authorList>
    </citation>
    <scope>NUCLEOTIDE SEQUENCE</scope>
    <source>
        <strain evidence="2">S-188037</strain>
    </source>
</reference>
<evidence type="ECO:0000259" key="1">
    <source>
        <dbReference type="Pfam" id="PF08084"/>
    </source>
</evidence>
<evidence type="ECO:0000313" key="3">
    <source>
        <dbReference type="Proteomes" id="UP001202328"/>
    </source>
</evidence>
<dbReference type="Pfam" id="PF08084">
    <property type="entry name" value="PROCT"/>
    <property type="match status" value="1"/>
</dbReference>
<gene>
    <name evidence="2" type="ORF">MKW98_007409</name>
</gene>
<feature type="domain" description="PROCT" evidence="1">
    <location>
        <begin position="80"/>
        <end position="114"/>
    </location>
</feature>